<dbReference type="CDD" id="cd09917">
    <property type="entry name" value="F-box_SF"/>
    <property type="match status" value="1"/>
</dbReference>
<dbReference type="InterPro" id="IPR032675">
    <property type="entry name" value="LRR_dom_sf"/>
</dbReference>
<evidence type="ECO:0000259" key="1">
    <source>
        <dbReference type="PROSITE" id="PS50181"/>
    </source>
</evidence>
<dbReference type="AlphaFoldDB" id="A0A388M409"/>
<dbReference type="PANTHER" id="PTHR31639">
    <property type="entry name" value="F-BOX PROTEIN-LIKE"/>
    <property type="match status" value="1"/>
</dbReference>
<sequence length="531" mass="58069">METATITSARSIEQLPEFLLTKILSKLNVRDLVRCALVSKRFSELVWEVQELSFNIRTLGVQMGDGGRAFSSVVIDVVRKMHDLRSLHLSGMDFTTAFLQQCLEHVGPSLQELKLYGMDIIGCSQETTACLLNCIFTHCTSLKNLDAHYKAFNPVDVHTAVMAAGSGDGRTISSTLQRLSIQLRVDNSSNVEDVIDFVSFCPGLQELHLALRCENCDAPIAIEIEKLPMLEVLSVNFGKFDAAHPKTISLNAPSLIDLTVRGAQRIIIKGESCLRKLEMAGGPHLCFPPGVLVDCLCLIGYDEYINFGWDGETLRSILRSNLFQPLTTLVIRDFYASSGQGSGYRPSGSTTDSVNELSVAFQSLSTGTTVSCSSSASAFTAALPGAGNGPKPGARSDLFANGLSFQNLKWLELGGVSVESFLSLNLGQGPDGCLITWPTVLPRIRGVQIDGEFSCLRALLCRLVMFLSEILKSCDSLKSVLVSIYDEHGEASIACQNDADFDLCLRFQDLRALEERFRGVLRLNLHAFDFL</sequence>
<dbReference type="InterPro" id="IPR036047">
    <property type="entry name" value="F-box-like_dom_sf"/>
</dbReference>
<dbReference type="EMBL" id="BFEA01000727">
    <property type="protein sequence ID" value="GBG89276.1"/>
    <property type="molecule type" value="Genomic_DNA"/>
</dbReference>
<proteinExistence type="predicted"/>
<reference evidence="2 3" key="1">
    <citation type="journal article" date="2018" name="Cell">
        <title>The Chara Genome: Secondary Complexity and Implications for Plant Terrestrialization.</title>
        <authorList>
            <person name="Nishiyama T."/>
            <person name="Sakayama H."/>
            <person name="Vries J.D."/>
            <person name="Buschmann H."/>
            <person name="Saint-Marcoux D."/>
            <person name="Ullrich K.K."/>
            <person name="Haas F.B."/>
            <person name="Vanderstraeten L."/>
            <person name="Becker D."/>
            <person name="Lang D."/>
            <person name="Vosolsobe S."/>
            <person name="Rombauts S."/>
            <person name="Wilhelmsson P.K.I."/>
            <person name="Janitza P."/>
            <person name="Kern R."/>
            <person name="Heyl A."/>
            <person name="Rumpler F."/>
            <person name="Villalobos L.I.A.C."/>
            <person name="Clay J.M."/>
            <person name="Skokan R."/>
            <person name="Toyoda A."/>
            <person name="Suzuki Y."/>
            <person name="Kagoshima H."/>
            <person name="Schijlen E."/>
            <person name="Tajeshwar N."/>
            <person name="Catarino B."/>
            <person name="Hetherington A.J."/>
            <person name="Saltykova A."/>
            <person name="Bonnot C."/>
            <person name="Breuninger H."/>
            <person name="Symeonidi A."/>
            <person name="Radhakrishnan G.V."/>
            <person name="Van Nieuwerburgh F."/>
            <person name="Deforce D."/>
            <person name="Chang C."/>
            <person name="Karol K.G."/>
            <person name="Hedrich R."/>
            <person name="Ulvskov P."/>
            <person name="Glockner G."/>
            <person name="Delwiche C.F."/>
            <person name="Petrasek J."/>
            <person name="Van de Peer Y."/>
            <person name="Friml J."/>
            <person name="Beilby M."/>
            <person name="Dolan L."/>
            <person name="Kohara Y."/>
            <person name="Sugano S."/>
            <person name="Fujiyama A."/>
            <person name="Delaux P.-M."/>
            <person name="Quint M."/>
            <person name="TheiBen G."/>
            <person name="Hagemann M."/>
            <person name="Harholt J."/>
            <person name="Dunand C."/>
            <person name="Zachgo S."/>
            <person name="Langdale J."/>
            <person name="Maumus F."/>
            <person name="Straeten D.V.D."/>
            <person name="Gould S.B."/>
            <person name="Rensing S.A."/>
        </authorList>
    </citation>
    <scope>NUCLEOTIDE SEQUENCE [LARGE SCALE GENOMIC DNA]</scope>
    <source>
        <strain evidence="2 3">S276</strain>
    </source>
</reference>
<dbReference type="Pfam" id="PF12937">
    <property type="entry name" value="F-box-like"/>
    <property type="match status" value="1"/>
</dbReference>
<dbReference type="Gene3D" id="1.20.1280.50">
    <property type="match status" value="1"/>
</dbReference>
<accession>A0A388M409</accession>
<organism evidence="2 3">
    <name type="scientific">Chara braunii</name>
    <name type="common">Braun's stonewort</name>
    <dbReference type="NCBI Taxonomy" id="69332"/>
    <lineage>
        <taxon>Eukaryota</taxon>
        <taxon>Viridiplantae</taxon>
        <taxon>Streptophyta</taxon>
        <taxon>Charophyceae</taxon>
        <taxon>Charales</taxon>
        <taxon>Characeae</taxon>
        <taxon>Chara</taxon>
    </lineage>
</organism>
<name>A0A388M409_CHABU</name>
<feature type="domain" description="F-box" evidence="1">
    <location>
        <begin position="9"/>
        <end position="59"/>
    </location>
</feature>
<dbReference type="OrthoDB" id="1693699at2759"/>
<dbReference type="InterPro" id="IPR001810">
    <property type="entry name" value="F-box_dom"/>
</dbReference>
<dbReference type="PROSITE" id="PS50181">
    <property type="entry name" value="FBOX"/>
    <property type="match status" value="1"/>
</dbReference>
<evidence type="ECO:0000313" key="2">
    <source>
        <dbReference type="EMBL" id="GBG89276.1"/>
    </source>
</evidence>
<dbReference type="Gramene" id="GBG89276">
    <property type="protein sequence ID" value="GBG89276"/>
    <property type="gene ID" value="CBR_g48985"/>
</dbReference>
<keyword evidence="3" id="KW-1185">Reference proteome</keyword>
<evidence type="ECO:0000313" key="3">
    <source>
        <dbReference type="Proteomes" id="UP000265515"/>
    </source>
</evidence>
<protein>
    <recommendedName>
        <fullName evidence="1">F-box domain-containing protein</fullName>
    </recommendedName>
</protein>
<gene>
    <name evidence="2" type="ORF">CBR_g48985</name>
</gene>
<dbReference type="Proteomes" id="UP000265515">
    <property type="component" value="Unassembled WGS sequence"/>
</dbReference>
<dbReference type="PANTHER" id="PTHR31639:SF256">
    <property type="entry name" value="OS07G0242900 PROTEIN"/>
    <property type="match status" value="1"/>
</dbReference>
<dbReference type="SMART" id="SM00256">
    <property type="entry name" value="FBOX"/>
    <property type="match status" value="1"/>
</dbReference>
<comment type="caution">
    <text evidence="2">The sequence shown here is derived from an EMBL/GenBank/DDBJ whole genome shotgun (WGS) entry which is preliminary data.</text>
</comment>
<dbReference type="SUPFAM" id="SSF81383">
    <property type="entry name" value="F-box domain"/>
    <property type="match status" value="1"/>
</dbReference>
<dbReference type="Gene3D" id="3.80.10.10">
    <property type="entry name" value="Ribonuclease Inhibitor"/>
    <property type="match status" value="1"/>
</dbReference>
<dbReference type="SUPFAM" id="SSF52047">
    <property type="entry name" value="RNI-like"/>
    <property type="match status" value="1"/>
</dbReference>